<dbReference type="Proteomes" id="UP000183255">
    <property type="component" value="Unassembled WGS sequence"/>
</dbReference>
<evidence type="ECO:0000313" key="3">
    <source>
        <dbReference type="Proteomes" id="UP000183255"/>
    </source>
</evidence>
<reference evidence="2 3" key="1">
    <citation type="submission" date="2016-10" db="EMBL/GenBank/DDBJ databases">
        <authorList>
            <person name="de Groot N.N."/>
        </authorList>
    </citation>
    <scope>NUCLEOTIDE SEQUENCE [LARGE SCALE GENOMIC DNA]</scope>
    <source>
        <strain evidence="2 3">CGMCC 1.5058</strain>
    </source>
</reference>
<keyword evidence="1" id="KW-1133">Transmembrane helix</keyword>
<keyword evidence="1" id="KW-0472">Membrane</keyword>
<gene>
    <name evidence="2" type="ORF">SAMN05421804_101674</name>
</gene>
<evidence type="ECO:0000313" key="2">
    <source>
        <dbReference type="EMBL" id="SDI09571.1"/>
    </source>
</evidence>
<dbReference type="RefSeq" id="WP_031574082.1">
    <property type="nucleotide sequence ID" value="NZ_FNDZ01000001.1"/>
</dbReference>
<feature type="transmembrane region" description="Helical" evidence="1">
    <location>
        <begin position="120"/>
        <end position="143"/>
    </location>
</feature>
<feature type="transmembrane region" description="Helical" evidence="1">
    <location>
        <begin position="149"/>
        <end position="172"/>
    </location>
</feature>
<protein>
    <submittedName>
        <fullName evidence="2">ABC-2 type transport system permease protein</fullName>
    </submittedName>
</protein>
<feature type="transmembrane region" description="Helical" evidence="1">
    <location>
        <begin position="179"/>
        <end position="199"/>
    </location>
</feature>
<feature type="transmembrane region" description="Helical" evidence="1">
    <location>
        <begin position="77"/>
        <end position="99"/>
    </location>
</feature>
<dbReference type="EMBL" id="FNDZ01000001">
    <property type="protein sequence ID" value="SDI09571.1"/>
    <property type="molecule type" value="Genomic_DNA"/>
</dbReference>
<sequence length="254" mass="28099">MRSFIAFTKKEIMESVRTYKFMILFLIFVVFGFLNPVMAKVLPEILESVLPEGMTITLEEPKAIDSWMQFFKNGAQTGMIVLTVIFSGIMAGEISKGTLIHMVTKGLSRKVVVLSKFTSAVFQWTLSYAASALITLGYTLYFFEKMELTNLFLAILGMWIFGVLLLSMVIFGGLLFKNVYGVLLLAGGAALIFTLLGLFPDLKPYNPMTLVSENVNLMTEMFSSGDFLLSAVVAVLLTGLLLLISMSNALKITE</sequence>
<accession>A0A1G8HST1</accession>
<keyword evidence="1" id="KW-0812">Transmembrane</keyword>
<evidence type="ECO:0000256" key="1">
    <source>
        <dbReference type="SAM" id="Phobius"/>
    </source>
</evidence>
<dbReference type="AlphaFoldDB" id="A0A1G8HST1"/>
<name>A0A1G8HST1_9CLOT</name>
<organism evidence="2 3">
    <name type="scientific">Proteiniclasticum ruminis</name>
    <dbReference type="NCBI Taxonomy" id="398199"/>
    <lineage>
        <taxon>Bacteria</taxon>
        <taxon>Bacillati</taxon>
        <taxon>Bacillota</taxon>
        <taxon>Clostridia</taxon>
        <taxon>Eubacteriales</taxon>
        <taxon>Clostridiaceae</taxon>
        <taxon>Proteiniclasticum</taxon>
    </lineage>
</organism>
<proteinExistence type="predicted"/>
<feature type="transmembrane region" description="Helical" evidence="1">
    <location>
        <begin position="227"/>
        <end position="250"/>
    </location>
</feature>